<dbReference type="AlphaFoldDB" id="A0A9P9E253"/>
<evidence type="ECO:0000313" key="4">
    <source>
        <dbReference type="EMBL" id="KAH7129269.1"/>
    </source>
</evidence>
<dbReference type="EMBL" id="JAGMUV010000018">
    <property type="protein sequence ID" value="KAH7129269.1"/>
    <property type="molecule type" value="Genomic_DNA"/>
</dbReference>
<dbReference type="Proteomes" id="UP000738349">
    <property type="component" value="Unassembled WGS sequence"/>
</dbReference>
<dbReference type="InterPro" id="IPR029058">
    <property type="entry name" value="AB_hydrolase_fold"/>
</dbReference>
<feature type="domain" description="Alpha/beta hydrolase fold-3" evidence="3">
    <location>
        <begin position="125"/>
        <end position="354"/>
    </location>
</feature>
<dbReference type="PANTHER" id="PTHR48081">
    <property type="entry name" value="AB HYDROLASE SUPERFAMILY PROTEIN C4A8.06C"/>
    <property type="match status" value="1"/>
</dbReference>
<keyword evidence="2" id="KW-1133">Transmembrane helix</keyword>
<dbReference type="InterPro" id="IPR013094">
    <property type="entry name" value="AB_hydrolase_3"/>
</dbReference>
<evidence type="ECO:0000256" key="2">
    <source>
        <dbReference type="SAM" id="Phobius"/>
    </source>
</evidence>
<keyword evidence="5" id="KW-1185">Reference proteome</keyword>
<organism evidence="4 5">
    <name type="scientific">Dactylonectria macrodidyma</name>
    <dbReference type="NCBI Taxonomy" id="307937"/>
    <lineage>
        <taxon>Eukaryota</taxon>
        <taxon>Fungi</taxon>
        <taxon>Dikarya</taxon>
        <taxon>Ascomycota</taxon>
        <taxon>Pezizomycotina</taxon>
        <taxon>Sordariomycetes</taxon>
        <taxon>Hypocreomycetidae</taxon>
        <taxon>Hypocreales</taxon>
        <taxon>Nectriaceae</taxon>
        <taxon>Dactylonectria</taxon>
    </lineage>
</organism>
<evidence type="ECO:0000313" key="5">
    <source>
        <dbReference type="Proteomes" id="UP000738349"/>
    </source>
</evidence>
<dbReference type="Gene3D" id="3.40.50.1820">
    <property type="entry name" value="alpha/beta hydrolase"/>
    <property type="match status" value="1"/>
</dbReference>
<gene>
    <name evidence="4" type="ORF">EDB81DRAFT_661745</name>
</gene>
<keyword evidence="2" id="KW-0812">Transmembrane</keyword>
<protein>
    <submittedName>
        <fullName evidence="4">Alpha/Beta hydrolase protein</fullName>
    </submittedName>
</protein>
<dbReference type="PANTHER" id="PTHR48081:SF31">
    <property type="entry name" value="STERYL ACETYL HYDROLASE MUG81-RELATED"/>
    <property type="match status" value="1"/>
</dbReference>
<dbReference type="GO" id="GO:0016787">
    <property type="term" value="F:hydrolase activity"/>
    <property type="evidence" value="ECO:0007669"/>
    <property type="project" value="UniProtKB-KW"/>
</dbReference>
<comment type="caution">
    <text evidence="4">The sequence shown here is derived from an EMBL/GenBank/DDBJ whole genome shotgun (WGS) entry which is preliminary data.</text>
</comment>
<name>A0A9P9E253_9HYPO</name>
<keyword evidence="1 4" id="KW-0378">Hydrolase</keyword>
<dbReference type="OrthoDB" id="2152029at2759"/>
<feature type="transmembrane region" description="Helical" evidence="2">
    <location>
        <begin position="12"/>
        <end position="33"/>
    </location>
</feature>
<dbReference type="SUPFAM" id="SSF53474">
    <property type="entry name" value="alpha/beta-Hydrolases"/>
    <property type="match status" value="1"/>
</dbReference>
<reference evidence="4" key="1">
    <citation type="journal article" date="2021" name="Nat. Commun.">
        <title>Genetic determinants of endophytism in the Arabidopsis root mycobiome.</title>
        <authorList>
            <person name="Mesny F."/>
            <person name="Miyauchi S."/>
            <person name="Thiergart T."/>
            <person name="Pickel B."/>
            <person name="Atanasova L."/>
            <person name="Karlsson M."/>
            <person name="Huettel B."/>
            <person name="Barry K.W."/>
            <person name="Haridas S."/>
            <person name="Chen C."/>
            <person name="Bauer D."/>
            <person name="Andreopoulos W."/>
            <person name="Pangilinan J."/>
            <person name="LaButti K."/>
            <person name="Riley R."/>
            <person name="Lipzen A."/>
            <person name="Clum A."/>
            <person name="Drula E."/>
            <person name="Henrissat B."/>
            <person name="Kohler A."/>
            <person name="Grigoriev I.V."/>
            <person name="Martin F.M."/>
            <person name="Hacquard S."/>
        </authorList>
    </citation>
    <scope>NUCLEOTIDE SEQUENCE</scope>
    <source>
        <strain evidence="4">MPI-CAGE-AT-0147</strain>
    </source>
</reference>
<accession>A0A9P9E253</accession>
<evidence type="ECO:0000259" key="3">
    <source>
        <dbReference type="Pfam" id="PF07859"/>
    </source>
</evidence>
<evidence type="ECO:0000256" key="1">
    <source>
        <dbReference type="ARBA" id="ARBA00022801"/>
    </source>
</evidence>
<keyword evidence="2" id="KW-0472">Membrane</keyword>
<sequence length="388" mass="43557">MAFKLSTAEKVYLALRLTLLTPFHILTSLIRSFILSLSRGLPPRLFWVCAVLRVVLGTFSARQIQYLSNSTKTTYETWMRRMISKEGKEKTSGVAARLKIDIENLDDSNASLLWVGDRQRAKKFVLFFHGGGYISPLLPGHLEWCWRAYVAAGIETGVETAVAILQYSLCPDARHPVQLSQAIYGLSRLFRSGIKPCDVIIGGDSAGGHLAAQLLCHFCQPHPDLEPVRLSGPLAGCFLVSPWLTSRTSDPSFTENGSIDMLSASIVDKSTKYLLGCTSTRDDQNAAMKLAFPLDMEEFPFKGLKSILKQLYITTGEHEVFRDQALTLAERIERSEDNVELRLDIQQRQAHDFILLEGQEERNGECIEAMKAWMKNLLLRDTMNSVRL</sequence>
<dbReference type="Pfam" id="PF07859">
    <property type="entry name" value="Abhydrolase_3"/>
    <property type="match status" value="1"/>
</dbReference>
<proteinExistence type="predicted"/>
<dbReference type="InterPro" id="IPR050300">
    <property type="entry name" value="GDXG_lipolytic_enzyme"/>
</dbReference>